<gene>
    <name evidence="1" type="ORF">H1D41_17550</name>
</gene>
<sequence>MTDDLRNIPHVDGITVFGIESHAVEKEGCLDFDINNPEGGTFTFVSPEYAIQVG</sequence>
<dbReference type="AlphaFoldDB" id="A0A8J7IEY4"/>
<name>A0A8J7IEY4_9RHOB</name>
<organism evidence="1 2">
    <name type="scientific">Halocynthiibacter styelae</name>
    <dbReference type="NCBI Taxonomy" id="2761955"/>
    <lineage>
        <taxon>Bacteria</taxon>
        <taxon>Pseudomonadati</taxon>
        <taxon>Pseudomonadota</taxon>
        <taxon>Alphaproteobacteria</taxon>
        <taxon>Rhodobacterales</taxon>
        <taxon>Paracoccaceae</taxon>
        <taxon>Halocynthiibacter</taxon>
    </lineage>
</organism>
<dbReference type="Proteomes" id="UP000640583">
    <property type="component" value="Unassembled WGS sequence"/>
</dbReference>
<comment type="caution">
    <text evidence="1">The sequence shown here is derived from an EMBL/GenBank/DDBJ whole genome shotgun (WGS) entry which is preliminary data.</text>
</comment>
<evidence type="ECO:0000313" key="2">
    <source>
        <dbReference type="Proteomes" id="UP000640583"/>
    </source>
</evidence>
<dbReference type="RefSeq" id="WP_228850152.1">
    <property type="nucleotide sequence ID" value="NZ_JADCKQ010000020.1"/>
</dbReference>
<accession>A0A8J7IEY4</accession>
<evidence type="ECO:0000313" key="1">
    <source>
        <dbReference type="EMBL" id="MBI1495449.1"/>
    </source>
</evidence>
<keyword evidence="2" id="KW-1185">Reference proteome</keyword>
<proteinExistence type="predicted"/>
<dbReference type="EMBL" id="JADCKQ010000020">
    <property type="protein sequence ID" value="MBI1495449.1"/>
    <property type="molecule type" value="Genomic_DNA"/>
</dbReference>
<reference evidence="1" key="1">
    <citation type="submission" date="2020-10" db="EMBL/GenBank/DDBJ databases">
        <title>Paenihalocynthiibacter styelae gen. nov., sp. nov., isolated from stalked sea squirt Styela clava.</title>
        <authorList>
            <person name="Kim Y.-O."/>
            <person name="Yoon J.-H."/>
        </authorList>
    </citation>
    <scope>NUCLEOTIDE SEQUENCE</scope>
    <source>
        <strain evidence="1">MYP1-1</strain>
    </source>
</reference>
<protein>
    <submittedName>
        <fullName evidence="1">Uncharacterized protein</fullName>
    </submittedName>
</protein>